<evidence type="ECO:0000256" key="3">
    <source>
        <dbReference type="ARBA" id="ARBA00023082"/>
    </source>
</evidence>
<comment type="similarity">
    <text evidence="1">Belongs to the sigma-70 factor family. ECF subfamily.</text>
</comment>
<reference evidence="7 8" key="1">
    <citation type="submission" date="2024-03" db="EMBL/GenBank/DDBJ databases">
        <title>Mouse gut bacterial collection (mGBC) of GemPharmatech.</title>
        <authorList>
            <person name="He Y."/>
            <person name="Dong L."/>
            <person name="Wu D."/>
            <person name="Gao X."/>
            <person name="Lin Z."/>
        </authorList>
    </citation>
    <scope>NUCLEOTIDE SEQUENCE [LARGE SCALE GENOMIC DNA]</scope>
    <source>
        <strain evidence="7 8">54-13</strain>
    </source>
</reference>
<dbReference type="InterPro" id="IPR013325">
    <property type="entry name" value="RNA_pol_sigma_r2"/>
</dbReference>
<dbReference type="InterPro" id="IPR036388">
    <property type="entry name" value="WH-like_DNA-bd_sf"/>
</dbReference>
<name>A0ABV4CYE4_9BACT</name>
<gene>
    <name evidence="7" type="ORF">AAK873_10270</name>
</gene>
<evidence type="ECO:0000256" key="4">
    <source>
        <dbReference type="ARBA" id="ARBA00023163"/>
    </source>
</evidence>
<dbReference type="InterPro" id="IPR007627">
    <property type="entry name" value="RNA_pol_sigma70_r2"/>
</dbReference>
<keyword evidence="3" id="KW-0731">Sigma factor</keyword>
<evidence type="ECO:0000256" key="1">
    <source>
        <dbReference type="ARBA" id="ARBA00010641"/>
    </source>
</evidence>
<dbReference type="InterPro" id="IPR039425">
    <property type="entry name" value="RNA_pol_sigma-70-like"/>
</dbReference>
<proteinExistence type="inferred from homology"/>
<dbReference type="SUPFAM" id="SSF88659">
    <property type="entry name" value="Sigma3 and sigma4 domains of RNA polymerase sigma factors"/>
    <property type="match status" value="1"/>
</dbReference>
<keyword evidence="8" id="KW-1185">Reference proteome</keyword>
<evidence type="ECO:0000259" key="5">
    <source>
        <dbReference type="Pfam" id="PF04542"/>
    </source>
</evidence>
<dbReference type="SUPFAM" id="SSF88946">
    <property type="entry name" value="Sigma2 domain of RNA polymerase sigma factors"/>
    <property type="match status" value="1"/>
</dbReference>
<dbReference type="InterPro" id="IPR014284">
    <property type="entry name" value="RNA_pol_sigma-70_dom"/>
</dbReference>
<evidence type="ECO:0000259" key="6">
    <source>
        <dbReference type="Pfam" id="PF08281"/>
    </source>
</evidence>
<dbReference type="InterPro" id="IPR013324">
    <property type="entry name" value="RNA_pol_sigma_r3/r4-like"/>
</dbReference>
<dbReference type="Pfam" id="PF04542">
    <property type="entry name" value="Sigma70_r2"/>
    <property type="match status" value="1"/>
</dbReference>
<dbReference type="Gene3D" id="1.10.1740.10">
    <property type="match status" value="1"/>
</dbReference>
<keyword evidence="4" id="KW-0804">Transcription</keyword>
<keyword evidence="2" id="KW-0805">Transcription regulation</keyword>
<feature type="domain" description="RNA polymerase sigma-70 region 2" evidence="5">
    <location>
        <begin position="47"/>
        <end position="111"/>
    </location>
</feature>
<dbReference type="PANTHER" id="PTHR43133:SF45">
    <property type="entry name" value="RNA POLYMERASE ECF-TYPE SIGMA FACTOR"/>
    <property type="match status" value="1"/>
</dbReference>
<comment type="caution">
    <text evidence="7">The sequence shown here is derived from an EMBL/GenBank/DDBJ whole genome shotgun (WGS) entry which is preliminary data.</text>
</comment>
<feature type="domain" description="RNA polymerase sigma factor 70 region 4 type 2" evidence="6">
    <location>
        <begin position="140"/>
        <end position="191"/>
    </location>
</feature>
<dbReference type="NCBIfam" id="TIGR02937">
    <property type="entry name" value="sigma70-ECF"/>
    <property type="match status" value="1"/>
</dbReference>
<organism evidence="7 8">
    <name type="scientific">Heminiphilus faecis</name>
    <dbReference type="NCBI Taxonomy" id="2601703"/>
    <lineage>
        <taxon>Bacteria</taxon>
        <taxon>Pseudomonadati</taxon>
        <taxon>Bacteroidota</taxon>
        <taxon>Bacteroidia</taxon>
        <taxon>Bacteroidales</taxon>
        <taxon>Muribaculaceae</taxon>
        <taxon>Heminiphilus</taxon>
    </lineage>
</organism>
<sequence length="195" mass="22802">MKNKKYIKYFAFMKLSRLNMHLTKQSKQNKLSMTDPPTTERDFASFIKQHSRIINKVSYFYATDKLPFDDIRQEIYVSIWLGLNQFRGNSKMSTWIYRVAVNSALMALRSSKPKIETVSVDFGLLEASTEIDDAQKENFQALHSLINRLEDIEKAIILLWLDEYSYDEIADTLGLKRNTVATKIHRIKDKLVKLI</sequence>
<evidence type="ECO:0000313" key="8">
    <source>
        <dbReference type="Proteomes" id="UP001565200"/>
    </source>
</evidence>
<accession>A0ABV4CYE4</accession>
<dbReference type="CDD" id="cd06171">
    <property type="entry name" value="Sigma70_r4"/>
    <property type="match status" value="1"/>
</dbReference>
<evidence type="ECO:0000313" key="7">
    <source>
        <dbReference type="EMBL" id="MEY8245997.1"/>
    </source>
</evidence>
<dbReference type="Pfam" id="PF08281">
    <property type="entry name" value="Sigma70_r4_2"/>
    <property type="match status" value="1"/>
</dbReference>
<dbReference type="Gene3D" id="1.10.10.10">
    <property type="entry name" value="Winged helix-like DNA-binding domain superfamily/Winged helix DNA-binding domain"/>
    <property type="match status" value="1"/>
</dbReference>
<dbReference type="EMBL" id="JBCLPP010000029">
    <property type="protein sequence ID" value="MEY8245997.1"/>
    <property type="molecule type" value="Genomic_DNA"/>
</dbReference>
<dbReference type="InterPro" id="IPR013249">
    <property type="entry name" value="RNA_pol_sigma70_r4_t2"/>
</dbReference>
<dbReference type="Proteomes" id="UP001565200">
    <property type="component" value="Unassembled WGS sequence"/>
</dbReference>
<dbReference type="PANTHER" id="PTHR43133">
    <property type="entry name" value="RNA POLYMERASE ECF-TYPE SIGMA FACTO"/>
    <property type="match status" value="1"/>
</dbReference>
<evidence type="ECO:0000256" key="2">
    <source>
        <dbReference type="ARBA" id="ARBA00023015"/>
    </source>
</evidence>
<protein>
    <submittedName>
        <fullName evidence="7">Sigma-70 family RNA polymerase sigma factor</fullName>
    </submittedName>
</protein>